<comment type="caution">
    <text evidence="2">The sequence shown here is derived from an EMBL/GenBank/DDBJ whole genome shotgun (WGS) entry which is preliminary data.</text>
</comment>
<reference evidence="2 3" key="1">
    <citation type="journal article" date="2014" name="Genome Biol. Evol.">
        <title>The genome of the myxosporean Thelohanellus kitauei shows adaptations to nutrient acquisition within its fish host.</title>
        <authorList>
            <person name="Yang Y."/>
            <person name="Xiong J."/>
            <person name="Zhou Z."/>
            <person name="Huo F."/>
            <person name="Miao W."/>
            <person name="Ran C."/>
            <person name="Liu Y."/>
            <person name="Zhang J."/>
            <person name="Feng J."/>
            <person name="Wang M."/>
            <person name="Wang M."/>
            <person name="Wang L."/>
            <person name="Yao B."/>
        </authorList>
    </citation>
    <scope>NUCLEOTIDE SEQUENCE [LARGE SCALE GENOMIC DNA]</scope>
    <source>
        <strain evidence="2">Wuqing</strain>
    </source>
</reference>
<dbReference type="Pfam" id="PF14938">
    <property type="entry name" value="SNAP"/>
    <property type="match status" value="1"/>
</dbReference>
<proteinExistence type="predicted"/>
<organism evidence="2 3">
    <name type="scientific">Thelohanellus kitauei</name>
    <name type="common">Myxosporean</name>
    <dbReference type="NCBI Taxonomy" id="669202"/>
    <lineage>
        <taxon>Eukaryota</taxon>
        <taxon>Metazoa</taxon>
        <taxon>Cnidaria</taxon>
        <taxon>Myxozoa</taxon>
        <taxon>Myxosporea</taxon>
        <taxon>Bivalvulida</taxon>
        <taxon>Platysporina</taxon>
        <taxon>Myxobolidae</taxon>
        <taxon>Thelohanellus</taxon>
    </lineage>
</organism>
<evidence type="ECO:0000256" key="1">
    <source>
        <dbReference type="SAM" id="MobiDB-lite"/>
    </source>
</evidence>
<keyword evidence="3" id="KW-1185">Reference proteome</keyword>
<dbReference type="EMBL" id="JWZT01004952">
    <property type="protein sequence ID" value="KII62517.1"/>
    <property type="molecule type" value="Genomic_DNA"/>
</dbReference>
<feature type="region of interest" description="Disordered" evidence="1">
    <location>
        <begin position="235"/>
        <end position="254"/>
    </location>
</feature>
<dbReference type="AlphaFoldDB" id="A0A0C2J0D1"/>
<name>A0A0C2J0D1_THEKT</name>
<dbReference type="InterPro" id="IPR011990">
    <property type="entry name" value="TPR-like_helical_dom_sf"/>
</dbReference>
<protein>
    <submittedName>
        <fullName evidence="2">Uncharacterized protein</fullName>
    </submittedName>
</protein>
<dbReference type="Gene3D" id="1.25.40.10">
    <property type="entry name" value="Tetratricopeptide repeat domain"/>
    <property type="match status" value="1"/>
</dbReference>
<sequence length="254" mass="29965">MLPFNRKRKMLDKKWAEYIETAKECEKDGKWEGIVIVTSEAGNAYFELAKLFEFEPSEQHIVSTYYLESAHCYNFVFSERAYETYLLAIEADLKRGAKKGAIEISVRCGYQYEKDWGDFGKSDEFYDKADELRVKYNLKHICAITSEYLKGVIRDVSKKLDGYSQNPVNLIHSKSKIMYEAGVCRKCIHFWKIFDEYFDEIRKEENRNKIKWLKKYHEKFKEKLAQTIADVERLAEERKNGAPGKDPSQQYEDA</sequence>
<dbReference type="OrthoDB" id="9984275at2759"/>
<dbReference type="Proteomes" id="UP000031668">
    <property type="component" value="Unassembled WGS sequence"/>
</dbReference>
<evidence type="ECO:0000313" key="2">
    <source>
        <dbReference type="EMBL" id="KII62517.1"/>
    </source>
</evidence>
<gene>
    <name evidence="2" type="ORF">RF11_05632</name>
</gene>
<accession>A0A0C2J0D1</accession>
<evidence type="ECO:0000313" key="3">
    <source>
        <dbReference type="Proteomes" id="UP000031668"/>
    </source>
</evidence>